<feature type="transmembrane region" description="Helical" evidence="8">
    <location>
        <begin position="257"/>
        <end position="275"/>
    </location>
</feature>
<dbReference type="RefSeq" id="XP_007511939.1">
    <property type="nucleotide sequence ID" value="XM_007511877.1"/>
</dbReference>
<proteinExistence type="inferred from homology"/>
<dbReference type="InterPro" id="IPR001905">
    <property type="entry name" value="Ammonium_transpt"/>
</dbReference>
<dbReference type="SUPFAM" id="SSF111352">
    <property type="entry name" value="Ammonium transporter"/>
    <property type="match status" value="2"/>
</dbReference>
<evidence type="ECO:0000256" key="1">
    <source>
        <dbReference type="ARBA" id="ARBA00004141"/>
    </source>
</evidence>
<feature type="transmembrane region" description="Helical" evidence="8">
    <location>
        <begin position="51"/>
        <end position="73"/>
    </location>
</feature>
<name>K8F1U1_9CHLO</name>
<feature type="transmembrane region" description="Helical" evidence="8">
    <location>
        <begin position="187"/>
        <end position="208"/>
    </location>
</feature>
<feature type="domain" description="Ammonium transporter AmtB-like" evidence="9">
    <location>
        <begin position="12"/>
        <end position="66"/>
    </location>
</feature>
<gene>
    <name evidence="10" type="ORF">Bathy07g02170</name>
</gene>
<dbReference type="EMBL" id="FO082272">
    <property type="protein sequence ID" value="CCO66027.1"/>
    <property type="molecule type" value="Genomic_DNA"/>
</dbReference>
<dbReference type="InterPro" id="IPR029020">
    <property type="entry name" value="Ammonium/urea_transptr"/>
</dbReference>
<keyword evidence="6 8" id="KW-0472">Membrane</keyword>
<evidence type="ECO:0000256" key="3">
    <source>
        <dbReference type="ARBA" id="ARBA00022448"/>
    </source>
</evidence>
<dbReference type="InterPro" id="IPR024041">
    <property type="entry name" value="NH4_transpt_AmtB-like_dom"/>
</dbReference>
<feature type="transmembrane region" description="Helical" evidence="8">
    <location>
        <begin position="371"/>
        <end position="392"/>
    </location>
</feature>
<dbReference type="STRING" id="41875.K8F1U1"/>
<feature type="transmembrane region" description="Helical" evidence="8">
    <location>
        <begin position="407"/>
        <end position="429"/>
    </location>
</feature>
<dbReference type="AlphaFoldDB" id="K8F1U1"/>
<accession>K8F1U1</accession>
<feature type="transmembrane region" description="Helical" evidence="8">
    <location>
        <begin position="220"/>
        <end position="241"/>
    </location>
</feature>
<dbReference type="Proteomes" id="UP000198341">
    <property type="component" value="Chromosome 7"/>
</dbReference>
<dbReference type="GO" id="GO:0005886">
    <property type="term" value="C:plasma membrane"/>
    <property type="evidence" value="ECO:0007669"/>
    <property type="project" value="UniProtKB-SubCell"/>
</dbReference>
<keyword evidence="5 8" id="KW-1133">Transmembrane helix</keyword>
<feature type="transmembrane region" description="Helical" evidence="8">
    <location>
        <begin position="154"/>
        <end position="175"/>
    </location>
</feature>
<dbReference type="eggNOG" id="KOG0682">
    <property type="taxonomic scope" value="Eukaryota"/>
</dbReference>
<keyword evidence="7 8" id="KW-0924">Ammonia transport</keyword>
<dbReference type="NCBIfam" id="TIGR00836">
    <property type="entry name" value="amt"/>
    <property type="match status" value="1"/>
</dbReference>
<keyword evidence="4 8" id="KW-0812">Transmembrane</keyword>
<comment type="similarity">
    <text evidence="2 8">Belongs to the ammonia transporter channel (TC 1.A.11.2) family.</text>
</comment>
<evidence type="ECO:0000313" key="11">
    <source>
        <dbReference type="Proteomes" id="UP000198341"/>
    </source>
</evidence>
<dbReference type="Gene3D" id="1.10.3430.10">
    <property type="entry name" value="Ammonium transporter AmtB like domains"/>
    <property type="match status" value="1"/>
</dbReference>
<evidence type="ECO:0000256" key="7">
    <source>
        <dbReference type="ARBA" id="ARBA00023177"/>
    </source>
</evidence>
<feature type="transmembrane region" description="Helical" evidence="8">
    <location>
        <begin position="342"/>
        <end position="359"/>
    </location>
</feature>
<evidence type="ECO:0000256" key="2">
    <source>
        <dbReference type="ARBA" id="ARBA00005887"/>
    </source>
</evidence>
<organism evidence="10 11">
    <name type="scientific">Bathycoccus prasinos</name>
    <dbReference type="NCBI Taxonomy" id="41875"/>
    <lineage>
        <taxon>Eukaryota</taxon>
        <taxon>Viridiplantae</taxon>
        <taxon>Chlorophyta</taxon>
        <taxon>Mamiellophyceae</taxon>
        <taxon>Mamiellales</taxon>
        <taxon>Bathycoccaceae</taxon>
        <taxon>Bathycoccus</taxon>
    </lineage>
</organism>
<keyword evidence="3 8" id="KW-0813">Transport</keyword>
<protein>
    <recommendedName>
        <fullName evidence="8">Ammonium transporter</fullName>
    </recommendedName>
</protein>
<evidence type="ECO:0000256" key="6">
    <source>
        <dbReference type="ARBA" id="ARBA00023136"/>
    </source>
</evidence>
<dbReference type="PANTHER" id="PTHR43029">
    <property type="entry name" value="AMMONIUM TRANSPORTER MEP2"/>
    <property type="match status" value="1"/>
</dbReference>
<comment type="subcellular location">
    <subcellularLocation>
        <location evidence="8">Cell membrane</location>
        <topology evidence="8">Multi-pass membrane protein</topology>
    </subcellularLocation>
    <subcellularLocation>
        <location evidence="1">Membrane</location>
        <topology evidence="1">Multi-pass membrane protein</topology>
    </subcellularLocation>
</comment>
<feature type="transmembrane region" description="Helical" evidence="8">
    <location>
        <begin position="318"/>
        <end position="336"/>
    </location>
</feature>
<dbReference type="KEGG" id="bpg:Bathy07g02170"/>
<reference evidence="10 11" key="1">
    <citation type="submission" date="2011-10" db="EMBL/GenBank/DDBJ databases">
        <authorList>
            <person name="Genoscope - CEA"/>
        </authorList>
    </citation>
    <scope>NUCLEOTIDE SEQUENCE [LARGE SCALE GENOMIC DNA]</scope>
    <source>
        <strain evidence="10 11">RCC 1105</strain>
    </source>
</reference>
<feature type="domain" description="Ammonium transporter AmtB-like" evidence="9">
    <location>
        <begin position="121"/>
        <end position="459"/>
    </location>
</feature>
<dbReference type="Pfam" id="PF00909">
    <property type="entry name" value="Ammonium_transp"/>
    <property type="match status" value="2"/>
</dbReference>
<dbReference type="GO" id="GO:0008519">
    <property type="term" value="F:ammonium channel activity"/>
    <property type="evidence" value="ECO:0007669"/>
    <property type="project" value="InterPro"/>
</dbReference>
<sequence>MSETLINGDTAYMLICMALVNLMTPGLAFFYGGLVRSSNVLSIMAQNYASMGLMTIIWTAWGYVFLLSFLLLSCEDDDASLLSPRDYGVATNDAKTTVADIFLLLLLLLLLLLYRLRKNRYSLCFGESQGDFIGNPKSHYFLENTNNNSPQPSIPGLVFCGFQGMFAVIAPALMTGAFADRVNFGPYMVFIALWAHLVYFPVCHWIWGGGWMAKQGVWDFAGGIVIHVTAGFSALATVVALPSRHHLDASVENKPHNIPFVALGTGLLWFGWFGFNGGSALGANNQAAYASINSEISASAALFGWMMLEWILEGKPTLIGACVGAIAGLATITPAAGFVDPWSALLIGFLCVPFCYACIEITKRYKLDDALDVWAVHGMGGFLGTVCVGIFATEKVSGNVDASGKQFLIQLLAASGIAVYSFVIGYLLIKVIDKFSKVAVDADTYAKGLDVSIHGHEAYFDSSNDGSKKVVGV</sequence>
<feature type="transmembrane region" description="Helical" evidence="8">
    <location>
        <begin position="94"/>
        <end position="114"/>
    </location>
</feature>
<feature type="transmembrane region" description="Helical" evidence="8">
    <location>
        <begin position="12"/>
        <end position="31"/>
    </location>
</feature>
<evidence type="ECO:0000259" key="9">
    <source>
        <dbReference type="Pfam" id="PF00909"/>
    </source>
</evidence>
<dbReference type="GeneID" id="19014706"/>
<dbReference type="PANTHER" id="PTHR43029:SF10">
    <property type="entry name" value="AMMONIUM TRANSPORTER MEP2"/>
    <property type="match status" value="1"/>
</dbReference>
<evidence type="ECO:0000256" key="4">
    <source>
        <dbReference type="ARBA" id="ARBA00022692"/>
    </source>
</evidence>
<keyword evidence="11" id="KW-1185">Reference proteome</keyword>
<evidence type="ECO:0000313" key="10">
    <source>
        <dbReference type="EMBL" id="CCO66027.1"/>
    </source>
</evidence>
<evidence type="ECO:0000256" key="8">
    <source>
        <dbReference type="RuleBase" id="RU362002"/>
    </source>
</evidence>
<evidence type="ECO:0000256" key="5">
    <source>
        <dbReference type="ARBA" id="ARBA00022989"/>
    </source>
</evidence>
<dbReference type="OrthoDB" id="534912at2759"/>